<gene>
    <name evidence="1" type="ORF">QTO32_00720</name>
</gene>
<name>A0AA51BKA2_9BACT</name>
<accession>A0AA51BKA2</accession>
<reference evidence="1" key="1">
    <citation type="journal article" date="2021" name="Front. Microbiol.">
        <title>Genome Analysis of a Verrucomicrobial Endosymbiont With a Tiny Genome Discovered in an Antarctic Lake.</title>
        <authorList>
            <person name="Williams T.J."/>
            <person name="Allen M.A."/>
            <person name="Ivanova N."/>
            <person name="Huntemann M."/>
            <person name="Haque S."/>
            <person name="Hancock A.M."/>
            <person name="Brazendale S."/>
            <person name="Cavicchioli R."/>
        </authorList>
    </citation>
    <scope>NUCLEOTIDE SEQUENCE</scope>
    <source>
        <strain evidence="1">MAG_Ga0307966_1000010</strain>
    </source>
</reference>
<dbReference type="EMBL" id="CP128385">
    <property type="protein sequence ID" value="WMI30428.1"/>
    <property type="molecule type" value="Genomic_DNA"/>
</dbReference>
<protein>
    <submittedName>
        <fullName evidence="1">Uncharacterized protein</fullName>
    </submittedName>
</protein>
<dbReference type="AlphaFoldDB" id="A0AA51BKA2"/>
<organism evidence="1">
    <name type="scientific">Candidatus Organicella extenuata</name>
    <dbReference type="NCBI Taxonomy" id="2841811"/>
    <lineage>
        <taxon>Bacteria</taxon>
        <taxon>Pseudomonadati</taxon>
        <taxon>Verrucomicrobiota</taxon>
        <taxon>Candidatus Organicella</taxon>
    </lineage>
</organism>
<evidence type="ECO:0000313" key="1">
    <source>
        <dbReference type="EMBL" id="WMI30428.1"/>
    </source>
</evidence>
<reference evidence="1" key="2">
    <citation type="submission" date="2023-06" db="EMBL/GenBank/DDBJ databases">
        <authorList>
            <person name="Williams T.J."/>
            <person name="Allen M.A."/>
            <person name="Ivanova N."/>
            <person name="Huntemann M."/>
            <person name="Haque S."/>
            <person name="Hancock A.M."/>
            <person name="Brazendale S."/>
            <person name="Cavicchioli R."/>
        </authorList>
    </citation>
    <scope>NUCLEOTIDE SEQUENCE</scope>
    <source>
        <strain evidence="1">MAG_Ga0307966_1000010</strain>
    </source>
</reference>
<sequence length="243" mass="28658">MTEHVDFIKNSVYFHGKNLTDSSDYMAQTTKIQRVLGLIECSKFINSLVSLGDLPTLNNLSTFLPSIPIYRLPFPSIKFFLNESGLRNDFLFIGALTTYRKELIKGICGFGFNVCFPNFKRNFFISRKLRNHYVSSSKVVLNIPQVKDWFWLSTMRVIVSLANGKPTLSINSQDFSEIHNCVYQTKSVFLFDKRNLLFLLKNWFFLYKKAYLWYMNSAALFRRRTSFFEKFLIKWFRDELINL</sequence>
<proteinExistence type="predicted"/>
<dbReference type="Proteomes" id="UP001238843">
    <property type="component" value="Chromosome"/>
</dbReference>